<dbReference type="InterPro" id="IPR010627">
    <property type="entry name" value="Prepilin_pept_A24_N"/>
</dbReference>
<feature type="domain" description="Prepilin type IV endopeptidase peptidase" evidence="8">
    <location>
        <begin position="110"/>
        <end position="221"/>
    </location>
</feature>
<evidence type="ECO:0000313" key="10">
    <source>
        <dbReference type="EMBL" id="OGZ18491.1"/>
    </source>
</evidence>
<feature type="domain" description="Prepilin peptidase A24 N-terminal" evidence="9">
    <location>
        <begin position="11"/>
        <end position="94"/>
    </location>
</feature>
<evidence type="ECO:0000256" key="4">
    <source>
        <dbReference type="ARBA" id="ARBA00022692"/>
    </source>
</evidence>
<dbReference type="GO" id="GO:0005886">
    <property type="term" value="C:plasma membrane"/>
    <property type="evidence" value="ECO:0007669"/>
    <property type="project" value="UniProtKB-SubCell"/>
</dbReference>
<evidence type="ECO:0000256" key="1">
    <source>
        <dbReference type="ARBA" id="ARBA00004651"/>
    </source>
</evidence>
<feature type="transmembrane region" description="Helical" evidence="7">
    <location>
        <begin position="192"/>
        <end position="225"/>
    </location>
</feature>
<evidence type="ECO:0008006" key="12">
    <source>
        <dbReference type="Google" id="ProtNLM"/>
    </source>
</evidence>
<gene>
    <name evidence="10" type="ORF">A2175_01915</name>
</gene>
<proteinExistence type="inferred from homology"/>
<comment type="subcellular location">
    <subcellularLocation>
        <location evidence="1">Cell membrane</location>
        <topology evidence="1">Multi-pass membrane protein</topology>
    </subcellularLocation>
</comment>
<keyword evidence="6 7" id="KW-0472">Membrane</keyword>
<accession>A0A1G2DZL1</accession>
<dbReference type="InterPro" id="IPR050882">
    <property type="entry name" value="Prepilin_peptidase/N-MTase"/>
</dbReference>
<feature type="transmembrane region" description="Helical" evidence="7">
    <location>
        <begin position="76"/>
        <end position="94"/>
    </location>
</feature>
<keyword evidence="3" id="KW-1003">Cell membrane</keyword>
<evidence type="ECO:0000259" key="9">
    <source>
        <dbReference type="Pfam" id="PF06750"/>
    </source>
</evidence>
<feature type="transmembrane region" description="Helical" evidence="7">
    <location>
        <begin position="159"/>
        <end position="180"/>
    </location>
</feature>
<dbReference type="Gene3D" id="1.20.120.1220">
    <property type="match status" value="1"/>
</dbReference>
<feature type="transmembrane region" description="Helical" evidence="7">
    <location>
        <begin position="133"/>
        <end position="153"/>
    </location>
</feature>
<evidence type="ECO:0000256" key="7">
    <source>
        <dbReference type="SAM" id="Phobius"/>
    </source>
</evidence>
<name>A0A1G2DZL1_9BACT</name>
<comment type="caution">
    <text evidence="10">The sequence shown here is derived from an EMBL/GenBank/DDBJ whole genome shotgun (WGS) entry which is preliminary data.</text>
</comment>
<dbReference type="Pfam" id="PF01478">
    <property type="entry name" value="Peptidase_A24"/>
    <property type="match status" value="1"/>
</dbReference>
<dbReference type="STRING" id="1801663.A2175_01915"/>
<dbReference type="Pfam" id="PF06750">
    <property type="entry name" value="A24_N_bact"/>
    <property type="match status" value="1"/>
</dbReference>
<organism evidence="10 11">
    <name type="scientific">Candidatus Nealsonbacteria bacterium RBG_13_42_11</name>
    <dbReference type="NCBI Taxonomy" id="1801663"/>
    <lineage>
        <taxon>Bacteria</taxon>
        <taxon>Candidatus Nealsoniibacteriota</taxon>
    </lineage>
</organism>
<evidence type="ECO:0000256" key="6">
    <source>
        <dbReference type="ARBA" id="ARBA00023136"/>
    </source>
</evidence>
<evidence type="ECO:0000259" key="8">
    <source>
        <dbReference type="Pfam" id="PF01478"/>
    </source>
</evidence>
<evidence type="ECO:0000256" key="5">
    <source>
        <dbReference type="ARBA" id="ARBA00022989"/>
    </source>
</evidence>
<dbReference type="EMBL" id="MHLY01000016">
    <property type="protein sequence ID" value="OGZ18491.1"/>
    <property type="molecule type" value="Genomic_DNA"/>
</dbReference>
<dbReference type="PANTHER" id="PTHR30487">
    <property type="entry name" value="TYPE 4 PREPILIN-LIKE PROTEINS LEADER PEPTIDE-PROCESSING ENZYME"/>
    <property type="match status" value="1"/>
</dbReference>
<evidence type="ECO:0000313" key="11">
    <source>
        <dbReference type="Proteomes" id="UP000176755"/>
    </source>
</evidence>
<evidence type="ECO:0000256" key="3">
    <source>
        <dbReference type="ARBA" id="ARBA00022475"/>
    </source>
</evidence>
<dbReference type="AlphaFoldDB" id="A0A1G2DZL1"/>
<sequence>MTLFIYLIVFIFGLVVGSFLNSVIYRLNKGESFLKGRSYCPSCRHQLAWRDLIPLLSFLTLGGKCRYCGKKISQQYPLVELMTGILFVLIFLKFGFVLNFYSLPVTGYSLLITSLLIIIFASDLETYIIPDGVVYSAIGLAIFYNLLYSLFIIQNSSFFIQAILSGLGASAFFLAIFLISKGRWLGFGDVKLAALMGLFLGFPEILVALFLAFLIGAIIGVGMISAGRKKLSSEIPFGPFLVTGTFLALFFGQSIIEWYMNFII</sequence>
<feature type="transmembrane region" description="Helical" evidence="7">
    <location>
        <begin position="100"/>
        <end position="121"/>
    </location>
</feature>
<feature type="transmembrane region" description="Helical" evidence="7">
    <location>
        <begin position="237"/>
        <end position="260"/>
    </location>
</feature>
<dbReference type="GO" id="GO:0004190">
    <property type="term" value="F:aspartic-type endopeptidase activity"/>
    <property type="evidence" value="ECO:0007669"/>
    <property type="project" value="InterPro"/>
</dbReference>
<feature type="transmembrane region" description="Helical" evidence="7">
    <location>
        <begin position="6"/>
        <end position="27"/>
    </location>
</feature>
<keyword evidence="5 7" id="KW-1133">Transmembrane helix</keyword>
<dbReference type="InterPro" id="IPR000045">
    <property type="entry name" value="Prepilin_IV_endopep_pep"/>
</dbReference>
<comment type="similarity">
    <text evidence="2">Belongs to the peptidase A24 family.</text>
</comment>
<dbReference type="PANTHER" id="PTHR30487:SF0">
    <property type="entry name" value="PREPILIN LEADER PEPTIDASE_N-METHYLTRANSFERASE-RELATED"/>
    <property type="match status" value="1"/>
</dbReference>
<evidence type="ECO:0000256" key="2">
    <source>
        <dbReference type="ARBA" id="ARBA00005801"/>
    </source>
</evidence>
<dbReference type="Proteomes" id="UP000176755">
    <property type="component" value="Unassembled WGS sequence"/>
</dbReference>
<protein>
    <recommendedName>
        <fullName evidence="12">Prepilin peptidase</fullName>
    </recommendedName>
</protein>
<reference evidence="10 11" key="1">
    <citation type="journal article" date="2016" name="Nat. Commun.">
        <title>Thousands of microbial genomes shed light on interconnected biogeochemical processes in an aquifer system.</title>
        <authorList>
            <person name="Anantharaman K."/>
            <person name="Brown C.T."/>
            <person name="Hug L.A."/>
            <person name="Sharon I."/>
            <person name="Castelle C.J."/>
            <person name="Probst A.J."/>
            <person name="Thomas B.C."/>
            <person name="Singh A."/>
            <person name="Wilkins M.J."/>
            <person name="Karaoz U."/>
            <person name="Brodie E.L."/>
            <person name="Williams K.H."/>
            <person name="Hubbard S.S."/>
            <person name="Banfield J.F."/>
        </authorList>
    </citation>
    <scope>NUCLEOTIDE SEQUENCE [LARGE SCALE GENOMIC DNA]</scope>
</reference>
<keyword evidence="4 7" id="KW-0812">Transmembrane</keyword>
<dbReference type="GO" id="GO:0006465">
    <property type="term" value="P:signal peptide processing"/>
    <property type="evidence" value="ECO:0007669"/>
    <property type="project" value="TreeGrafter"/>
</dbReference>